<dbReference type="InterPro" id="IPR029045">
    <property type="entry name" value="ClpP/crotonase-like_dom_sf"/>
</dbReference>
<dbReference type="CDD" id="cd06558">
    <property type="entry name" value="crotonase-like"/>
    <property type="match status" value="1"/>
</dbReference>
<proteinExistence type="predicted"/>
<reference evidence="1" key="1">
    <citation type="submission" date="2018-05" db="EMBL/GenBank/DDBJ databases">
        <authorList>
            <person name="Lanie J.A."/>
            <person name="Ng W.-L."/>
            <person name="Kazmierczak K.M."/>
            <person name="Andrzejewski T.M."/>
            <person name="Davidsen T.M."/>
            <person name="Wayne K.J."/>
            <person name="Tettelin H."/>
            <person name="Glass J.I."/>
            <person name="Rusch D."/>
            <person name="Podicherti R."/>
            <person name="Tsui H.-C.T."/>
            <person name="Winkler M.E."/>
        </authorList>
    </citation>
    <scope>NUCLEOTIDE SEQUENCE</scope>
</reference>
<gene>
    <name evidence="1" type="ORF">METZ01_LOCUS167237</name>
</gene>
<feature type="non-terminal residue" evidence="1">
    <location>
        <position position="162"/>
    </location>
</feature>
<dbReference type="PANTHER" id="PTHR11941:SF54">
    <property type="entry name" value="ENOYL-COA HYDRATASE, MITOCHONDRIAL"/>
    <property type="match status" value="1"/>
</dbReference>
<dbReference type="NCBIfam" id="NF004858">
    <property type="entry name" value="PRK06213.1"/>
    <property type="match status" value="1"/>
</dbReference>
<sequence>MESTTVKVRYENEIAILELDDGKANALGHDAIASLVEKLDEVEDAGAVVILGRPEKFSAGFDLAVMKSGEEPAREMLRSGVELFLKCYSFPRPIVAACTGHALAAGAILLMSCDLRVGAKGEFKIGLPELAIGMSLPLFATELAKDRISKRHFTKATALGQT</sequence>
<protein>
    <recommendedName>
        <fullName evidence="2">Enoyl-CoA hydratase</fullName>
    </recommendedName>
</protein>
<dbReference type="GO" id="GO:0003824">
    <property type="term" value="F:catalytic activity"/>
    <property type="evidence" value="ECO:0007669"/>
    <property type="project" value="UniProtKB-ARBA"/>
</dbReference>
<dbReference type="Gene3D" id="3.90.226.10">
    <property type="entry name" value="2-enoyl-CoA Hydratase, Chain A, domain 1"/>
    <property type="match status" value="1"/>
</dbReference>
<accession>A0A382BMQ7</accession>
<dbReference type="AlphaFoldDB" id="A0A382BMQ7"/>
<dbReference type="SUPFAM" id="SSF52096">
    <property type="entry name" value="ClpP/crotonase"/>
    <property type="match status" value="1"/>
</dbReference>
<dbReference type="PANTHER" id="PTHR11941">
    <property type="entry name" value="ENOYL-COA HYDRATASE-RELATED"/>
    <property type="match status" value="1"/>
</dbReference>
<dbReference type="EMBL" id="UINC01030270">
    <property type="protein sequence ID" value="SVB14383.1"/>
    <property type="molecule type" value="Genomic_DNA"/>
</dbReference>
<evidence type="ECO:0008006" key="2">
    <source>
        <dbReference type="Google" id="ProtNLM"/>
    </source>
</evidence>
<dbReference type="Pfam" id="PF00378">
    <property type="entry name" value="ECH_1"/>
    <property type="match status" value="1"/>
</dbReference>
<evidence type="ECO:0000313" key="1">
    <source>
        <dbReference type="EMBL" id="SVB14383.1"/>
    </source>
</evidence>
<dbReference type="InterPro" id="IPR001753">
    <property type="entry name" value="Enoyl-CoA_hydra/iso"/>
</dbReference>
<dbReference type="GO" id="GO:0006635">
    <property type="term" value="P:fatty acid beta-oxidation"/>
    <property type="evidence" value="ECO:0007669"/>
    <property type="project" value="TreeGrafter"/>
</dbReference>
<organism evidence="1">
    <name type="scientific">marine metagenome</name>
    <dbReference type="NCBI Taxonomy" id="408172"/>
    <lineage>
        <taxon>unclassified sequences</taxon>
        <taxon>metagenomes</taxon>
        <taxon>ecological metagenomes</taxon>
    </lineage>
</organism>
<name>A0A382BMQ7_9ZZZZ</name>